<organism evidence="1 2">
    <name type="scientific">Neophaeococcomyces mojaviensis</name>
    <dbReference type="NCBI Taxonomy" id="3383035"/>
    <lineage>
        <taxon>Eukaryota</taxon>
        <taxon>Fungi</taxon>
        <taxon>Dikarya</taxon>
        <taxon>Ascomycota</taxon>
        <taxon>Pezizomycotina</taxon>
        <taxon>Eurotiomycetes</taxon>
        <taxon>Chaetothyriomycetidae</taxon>
        <taxon>Chaetothyriales</taxon>
        <taxon>Chaetothyriales incertae sedis</taxon>
        <taxon>Neophaeococcomyces</taxon>
    </lineage>
</organism>
<dbReference type="Proteomes" id="UP001172386">
    <property type="component" value="Unassembled WGS sequence"/>
</dbReference>
<comment type="caution">
    <text evidence="1">The sequence shown here is derived from an EMBL/GenBank/DDBJ whole genome shotgun (WGS) entry which is preliminary data.</text>
</comment>
<accession>A0ACC3AHY3</accession>
<evidence type="ECO:0000313" key="1">
    <source>
        <dbReference type="EMBL" id="KAJ9662923.1"/>
    </source>
</evidence>
<name>A0ACC3AHY3_9EURO</name>
<proteinExistence type="predicted"/>
<sequence length="558" mass="59981">MTNTNTQRSAGSTKPVPKSVADETRPLLSTTTQDPIFKGHSDNSNEVHYKDINGQQFWCLFASIMAAYILAYFDAFFMSSSHPVITSYFNASNAASWLSTVFFISSTISGPLYGRISDVVGRRPPYVFALMLFTLTTAWCGLASSIFSFIAARTVCGIGAGGVTAMANIILSDIVKIEYRGIYQSYLNLAFGFGNGLGASMGGFLCDRLGWRAAFFLQAPFLVILTFFALWATPKNLGPSLASSQGKTISQAMVTFDFAGAGALTLTVTGLILGINLGGSVLEWTHPLVITALALFAVAAVVLVFVERRAVRPLLPLPLLSSVPFGNLNWGNAFGSMLSSSVLFNVPLFLQAVKQVSPTTSGLLLLSPLVGVSITSILAGYLMSWTRRIKPLMTAGVFSMLVGVVACSCLSPAIPTLAVTALIPWVSVGQGFWFPATTVSTLALSKTNEQAVVVTTLGLCRSIGTILGVAVSSWILQNTLLLFLEQTVTGDDKEKQRIISKVRKSVHAITEIDRIHRKEGLITTPSCIRSRIGPNGKQSSVHTRSRYKLPFSYSSSLR</sequence>
<gene>
    <name evidence="1" type="ORF">H2198_001151</name>
</gene>
<evidence type="ECO:0000313" key="2">
    <source>
        <dbReference type="Proteomes" id="UP001172386"/>
    </source>
</evidence>
<dbReference type="EMBL" id="JAPDRQ010000012">
    <property type="protein sequence ID" value="KAJ9662923.1"/>
    <property type="molecule type" value="Genomic_DNA"/>
</dbReference>
<keyword evidence="2" id="KW-1185">Reference proteome</keyword>
<protein>
    <submittedName>
        <fullName evidence="1">Uncharacterized protein</fullName>
    </submittedName>
</protein>
<reference evidence="1" key="1">
    <citation type="submission" date="2022-10" db="EMBL/GenBank/DDBJ databases">
        <title>Culturing micro-colonial fungi from biological soil crusts in the Mojave desert and describing Neophaeococcomyces mojavensis, and introducing the new genera and species Taxawa tesnikishii.</title>
        <authorList>
            <person name="Kurbessoian T."/>
            <person name="Stajich J.E."/>
        </authorList>
    </citation>
    <scope>NUCLEOTIDE SEQUENCE</scope>
    <source>
        <strain evidence="1">JES_112</strain>
    </source>
</reference>